<proteinExistence type="predicted"/>
<accession>A0A2S5TJ62</accession>
<dbReference type="EMBL" id="PSNW01000002">
    <property type="protein sequence ID" value="PPE75024.1"/>
    <property type="molecule type" value="Genomic_DNA"/>
</dbReference>
<name>A0A2S5TJ62_9GAMM</name>
<dbReference type="PANTHER" id="PTHR11614">
    <property type="entry name" value="PHOSPHOLIPASE-RELATED"/>
    <property type="match status" value="1"/>
</dbReference>
<dbReference type="AlphaFoldDB" id="A0A2S5TJ62"/>
<dbReference type="InterPro" id="IPR029058">
    <property type="entry name" value="AB_hydrolase_fold"/>
</dbReference>
<feature type="domain" description="Serine aminopeptidase S33" evidence="2">
    <location>
        <begin position="89"/>
        <end position="352"/>
    </location>
</feature>
<gene>
    <name evidence="3" type="ORF">C3942_04935</name>
</gene>
<dbReference type="InterPro" id="IPR051044">
    <property type="entry name" value="MAG_DAG_Lipase"/>
</dbReference>
<dbReference type="OrthoDB" id="9806902at2"/>
<dbReference type="SUPFAM" id="SSF53474">
    <property type="entry name" value="alpha/beta-Hydrolases"/>
    <property type="match status" value="1"/>
</dbReference>
<keyword evidence="3" id="KW-0378">Hydrolase</keyword>
<keyword evidence="4" id="KW-1185">Reference proteome</keyword>
<protein>
    <submittedName>
        <fullName evidence="3">Alpha/beta hydrolase</fullName>
    </submittedName>
</protein>
<evidence type="ECO:0000259" key="2">
    <source>
        <dbReference type="Pfam" id="PF12146"/>
    </source>
</evidence>
<evidence type="ECO:0000313" key="3">
    <source>
        <dbReference type="EMBL" id="PPE75024.1"/>
    </source>
</evidence>
<sequence length="372" mass="41039">MSPACRIRSQPRSASSASGRNSPWVSEIRPRIMAPAYPAAPARNGSAFVARPAMCEHGPSGNHLMKRETFQHRLPDGTQACVHRWLPARARAVVQIVHGMAEHGARYERYAQALTGAGFAVYAQDLPGHGRSVRNADELGHFADQDGWARTLSAINGVRALAEQELQRLPHFMFGHSMGSFLLQDYVVEHGRDLAGAVFSATSGDLGPLRVIGLNLLRVEAAWFGGRHRSALAEMLTFKDFNRRFRPARTPFDWLSRDPAEVDLYVRDSRCGFRCSAALWISLMEMGGRLGDQGRLARIPKDLPVLVIAGSDDPACQGEKGPRALESHYRKAGLGEVAVRIWDGGRHELLNDLCRDEVTAELLGWFGQKLDS</sequence>
<dbReference type="InterPro" id="IPR022742">
    <property type="entry name" value="Hydrolase_4"/>
</dbReference>
<feature type="region of interest" description="Disordered" evidence="1">
    <location>
        <begin position="1"/>
        <end position="23"/>
    </location>
</feature>
<comment type="caution">
    <text evidence="3">The sequence shown here is derived from an EMBL/GenBank/DDBJ whole genome shotgun (WGS) entry which is preliminary data.</text>
</comment>
<dbReference type="Proteomes" id="UP000238220">
    <property type="component" value="Unassembled WGS sequence"/>
</dbReference>
<dbReference type="Pfam" id="PF12146">
    <property type="entry name" value="Hydrolase_4"/>
    <property type="match status" value="1"/>
</dbReference>
<dbReference type="Gene3D" id="3.40.50.1820">
    <property type="entry name" value="alpha/beta hydrolase"/>
    <property type="match status" value="1"/>
</dbReference>
<evidence type="ECO:0000256" key="1">
    <source>
        <dbReference type="SAM" id="MobiDB-lite"/>
    </source>
</evidence>
<organism evidence="3 4">
    <name type="scientific">Solimonas fluminis</name>
    <dbReference type="NCBI Taxonomy" id="2086571"/>
    <lineage>
        <taxon>Bacteria</taxon>
        <taxon>Pseudomonadati</taxon>
        <taxon>Pseudomonadota</taxon>
        <taxon>Gammaproteobacteria</taxon>
        <taxon>Nevskiales</taxon>
        <taxon>Nevskiaceae</taxon>
        <taxon>Solimonas</taxon>
    </lineage>
</organism>
<reference evidence="3 4" key="1">
    <citation type="submission" date="2018-02" db="EMBL/GenBank/DDBJ databases">
        <title>Genome sequencing of Solimonas sp. HR-BB.</title>
        <authorList>
            <person name="Lee Y."/>
            <person name="Jeon C.O."/>
        </authorList>
    </citation>
    <scope>NUCLEOTIDE SEQUENCE [LARGE SCALE GENOMIC DNA]</scope>
    <source>
        <strain evidence="3 4">HR-BB</strain>
    </source>
</reference>
<feature type="compositionally biased region" description="Polar residues" evidence="1">
    <location>
        <begin position="10"/>
        <end position="23"/>
    </location>
</feature>
<evidence type="ECO:0000313" key="4">
    <source>
        <dbReference type="Proteomes" id="UP000238220"/>
    </source>
</evidence>
<dbReference type="GO" id="GO:0016787">
    <property type="term" value="F:hydrolase activity"/>
    <property type="evidence" value="ECO:0007669"/>
    <property type="project" value="UniProtKB-KW"/>
</dbReference>